<dbReference type="EMBL" id="JACQAY010000233">
    <property type="protein sequence ID" value="MBI3540037.1"/>
    <property type="molecule type" value="Genomic_DNA"/>
</dbReference>
<feature type="domain" description="Bacterial sugar transferase" evidence="2">
    <location>
        <begin position="3"/>
        <end position="180"/>
    </location>
</feature>
<reference evidence="3" key="1">
    <citation type="submission" date="2020-07" db="EMBL/GenBank/DDBJ databases">
        <title>Huge and variable diversity of episymbiotic CPR bacteria and DPANN archaea in groundwater ecosystems.</title>
        <authorList>
            <person name="He C.Y."/>
            <person name="Keren R."/>
            <person name="Whittaker M."/>
            <person name="Farag I.F."/>
            <person name="Doudna J."/>
            <person name="Cate J.H.D."/>
            <person name="Banfield J.F."/>
        </authorList>
    </citation>
    <scope>NUCLEOTIDE SEQUENCE</scope>
    <source>
        <strain evidence="3">NC_groundwater_928_Pr1_S-0.2um_72_17</strain>
    </source>
</reference>
<dbReference type="PANTHER" id="PTHR30576:SF10">
    <property type="entry name" value="SLL5057 PROTEIN"/>
    <property type="match status" value="1"/>
</dbReference>
<comment type="similarity">
    <text evidence="1">Belongs to the bacterial sugar transferase family.</text>
</comment>
<dbReference type="Proteomes" id="UP000807850">
    <property type="component" value="Unassembled WGS sequence"/>
</dbReference>
<keyword evidence="3" id="KW-0808">Transferase</keyword>
<dbReference type="InterPro" id="IPR003362">
    <property type="entry name" value="Bact_transf"/>
</dbReference>
<evidence type="ECO:0000256" key="1">
    <source>
        <dbReference type="ARBA" id="ARBA00006464"/>
    </source>
</evidence>
<proteinExistence type="inferred from homology"/>
<sequence length="186" mass="20699">MVKRGFDLIVAATLLIVLSPVLLAAAISIRATSPGPALFRQRRIGRRSVEFTILKFRTMKIGTPDLASHLVGPGSGRVTGLGYWLRRTSVDELPQLWNILRGEMTLVGPRPALYNQDDLIVMRRAAGVDALAPGVTGWAQIHGRDEIPMTEKVARDRWYLEHCSFATDLWILMRTAVTLFSSRGVY</sequence>
<accession>A0A9D6QJ11</accession>
<evidence type="ECO:0000313" key="4">
    <source>
        <dbReference type="Proteomes" id="UP000807850"/>
    </source>
</evidence>
<dbReference type="Pfam" id="PF02397">
    <property type="entry name" value="Bac_transf"/>
    <property type="match status" value="1"/>
</dbReference>
<dbReference type="AlphaFoldDB" id="A0A9D6QJ11"/>
<protein>
    <submittedName>
        <fullName evidence="3">Sugar transferase</fullName>
    </submittedName>
</protein>
<evidence type="ECO:0000313" key="3">
    <source>
        <dbReference type="EMBL" id="MBI3540037.1"/>
    </source>
</evidence>
<name>A0A9D6QJ11_UNCEI</name>
<evidence type="ECO:0000259" key="2">
    <source>
        <dbReference type="Pfam" id="PF02397"/>
    </source>
</evidence>
<comment type="caution">
    <text evidence="3">The sequence shown here is derived from an EMBL/GenBank/DDBJ whole genome shotgun (WGS) entry which is preliminary data.</text>
</comment>
<dbReference type="GO" id="GO:0016780">
    <property type="term" value="F:phosphotransferase activity, for other substituted phosphate groups"/>
    <property type="evidence" value="ECO:0007669"/>
    <property type="project" value="TreeGrafter"/>
</dbReference>
<dbReference type="PANTHER" id="PTHR30576">
    <property type="entry name" value="COLANIC BIOSYNTHESIS UDP-GLUCOSE LIPID CARRIER TRANSFERASE"/>
    <property type="match status" value="1"/>
</dbReference>
<organism evidence="3 4">
    <name type="scientific">Eiseniibacteriota bacterium</name>
    <dbReference type="NCBI Taxonomy" id="2212470"/>
    <lineage>
        <taxon>Bacteria</taxon>
        <taxon>Candidatus Eiseniibacteriota</taxon>
    </lineage>
</organism>
<gene>
    <name evidence="3" type="ORF">HY076_07170</name>
</gene>